<dbReference type="InterPro" id="IPR002347">
    <property type="entry name" value="SDR_fam"/>
</dbReference>
<dbReference type="RefSeq" id="WP_071857753.1">
    <property type="nucleotide sequence ID" value="NZ_JBHSHK010000023.1"/>
</dbReference>
<dbReference type="InterPro" id="IPR036291">
    <property type="entry name" value="NAD(P)-bd_dom_sf"/>
</dbReference>
<dbReference type="Proteomes" id="UP000182077">
    <property type="component" value="Unassembled WGS sequence"/>
</dbReference>
<evidence type="ECO:0000313" key="5">
    <source>
        <dbReference type="Proteomes" id="UP000182077"/>
    </source>
</evidence>
<reference evidence="4 5" key="1">
    <citation type="submission" date="2014-12" db="EMBL/GenBank/DDBJ databases">
        <title>Draft genome sequences of 29 type strains of Enterococci.</title>
        <authorList>
            <person name="Zhong Z."/>
            <person name="Sun Z."/>
            <person name="Liu W."/>
            <person name="Zhang W."/>
            <person name="Zhang H."/>
        </authorList>
    </citation>
    <scope>NUCLEOTIDE SEQUENCE [LARGE SCALE GENOMIC DNA]</scope>
    <source>
        <strain evidence="4 5">DSM 17122</strain>
    </source>
</reference>
<accession>A0A1L8TMR3</accession>
<proteinExistence type="inferred from homology"/>
<organism evidence="4 5">
    <name type="scientific">Enterococcus hermanniensis</name>
    <dbReference type="NCBI Taxonomy" id="249189"/>
    <lineage>
        <taxon>Bacteria</taxon>
        <taxon>Bacillati</taxon>
        <taxon>Bacillota</taxon>
        <taxon>Bacilli</taxon>
        <taxon>Lactobacillales</taxon>
        <taxon>Enterococcaceae</taxon>
        <taxon>Enterococcus</taxon>
    </lineage>
</organism>
<dbReference type="PRINTS" id="PR00081">
    <property type="entry name" value="GDHRDH"/>
</dbReference>
<keyword evidence="5" id="KW-1185">Reference proteome</keyword>
<evidence type="ECO:0000256" key="1">
    <source>
        <dbReference type="ARBA" id="ARBA00006484"/>
    </source>
</evidence>
<evidence type="ECO:0000313" key="4">
    <source>
        <dbReference type="EMBL" id="OJG45577.1"/>
    </source>
</evidence>
<dbReference type="PRINTS" id="PR00080">
    <property type="entry name" value="SDRFAMILY"/>
</dbReference>
<dbReference type="Pfam" id="PF00106">
    <property type="entry name" value="adh_short"/>
    <property type="match status" value="1"/>
</dbReference>
<dbReference type="Gene3D" id="3.40.50.720">
    <property type="entry name" value="NAD(P)-binding Rossmann-like Domain"/>
    <property type="match status" value="1"/>
</dbReference>
<dbReference type="GO" id="GO:0016491">
    <property type="term" value="F:oxidoreductase activity"/>
    <property type="evidence" value="ECO:0007669"/>
    <property type="project" value="UniProtKB-KW"/>
</dbReference>
<comment type="caution">
    <text evidence="4">The sequence shown here is derived from an EMBL/GenBank/DDBJ whole genome shotgun (WGS) entry which is preliminary data.</text>
</comment>
<gene>
    <name evidence="4" type="ORF">RV04_GL001866</name>
</gene>
<dbReference type="STRING" id="249189.RV04_GL001866"/>
<evidence type="ECO:0000256" key="3">
    <source>
        <dbReference type="RuleBase" id="RU000363"/>
    </source>
</evidence>
<sequence length="231" mass="25105">MKTVLITGANKGIGYAIAQNLGLKGWHVLVGARNQARAEAAVNKLQKIGVAQVDFVLIDLSDPTTISAAIQTINKDFMALDLLINNAGIPGGHGLSWEEELNDLKATMQVNFFGTFQLTQGLLPLLEGNHGRIVNITIPTGANPYWNPFAYKSTKAAQNVMMQAMAIDFEKENKQLETFSIHPGPTTTDLNGNMTAEGFHTPEDVAEKITAILLDEQSHQGAFLEIYGELK</sequence>
<dbReference type="EMBL" id="JXKQ01000005">
    <property type="protein sequence ID" value="OJG45577.1"/>
    <property type="molecule type" value="Genomic_DNA"/>
</dbReference>
<dbReference type="SUPFAM" id="SSF51735">
    <property type="entry name" value="NAD(P)-binding Rossmann-fold domains"/>
    <property type="match status" value="1"/>
</dbReference>
<dbReference type="AlphaFoldDB" id="A0A1L8TMR3"/>
<comment type="similarity">
    <text evidence="1 3">Belongs to the short-chain dehydrogenases/reductases (SDR) family.</text>
</comment>
<keyword evidence="2" id="KW-0560">Oxidoreductase</keyword>
<evidence type="ECO:0000256" key="2">
    <source>
        <dbReference type="ARBA" id="ARBA00023002"/>
    </source>
</evidence>
<dbReference type="PANTHER" id="PTHR43669">
    <property type="entry name" value="5-KETO-D-GLUCONATE 5-REDUCTASE"/>
    <property type="match status" value="1"/>
</dbReference>
<dbReference type="PANTHER" id="PTHR43669:SF3">
    <property type="entry name" value="ALCOHOL DEHYDROGENASE, PUTATIVE (AFU_ORTHOLOGUE AFUA_3G03445)-RELATED"/>
    <property type="match status" value="1"/>
</dbReference>
<name>A0A1L8TMR3_9ENTE</name>
<dbReference type="OrthoDB" id="5786478at2"/>
<protein>
    <submittedName>
        <fullName evidence="4">Short chain dehydrogenase family protein</fullName>
    </submittedName>
</protein>